<protein>
    <submittedName>
        <fullName evidence="4">4'-phosphopantetheinyl transferase superfamily protein</fullName>
    </submittedName>
</protein>
<keyword evidence="2 4" id="KW-0808">Transferase</keyword>
<proteinExistence type="inferred from homology"/>
<reference evidence="4 5" key="1">
    <citation type="submission" date="2019-12" db="EMBL/GenBank/DDBJ databases">
        <title>Genome sequence of Streptomyces bambusae.</title>
        <authorList>
            <person name="Bansal K."/>
            <person name="Choksket S."/>
            <person name="Korpole S."/>
            <person name="Patil P.B."/>
        </authorList>
    </citation>
    <scope>NUCLEOTIDE SEQUENCE [LARGE SCALE GENOMIC DNA]</scope>
    <source>
        <strain evidence="4 5">SK60</strain>
    </source>
</reference>
<dbReference type="EMBL" id="WTFF01000220">
    <property type="protein sequence ID" value="MBW5485118.1"/>
    <property type="molecule type" value="Genomic_DNA"/>
</dbReference>
<dbReference type="Proteomes" id="UP000812013">
    <property type="component" value="Unassembled WGS sequence"/>
</dbReference>
<dbReference type="RefSeq" id="WP_219670025.1">
    <property type="nucleotide sequence ID" value="NZ_WTFF01000220.1"/>
</dbReference>
<dbReference type="SUPFAM" id="SSF56214">
    <property type="entry name" value="4'-phosphopantetheinyl transferase"/>
    <property type="match status" value="2"/>
</dbReference>
<comment type="similarity">
    <text evidence="1">Belongs to the P-Pant transferase superfamily. Gsp/Sfp/HetI/AcpT family.</text>
</comment>
<evidence type="ECO:0000313" key="4">
    <source>
        <dbReference type="EMBL" id="MBW5485118.1"/>
    </source>
</evidence>
<sequence length="233" mass="24554">MDTTFRSIAPGPVHRWGGAGLVVARRADLHREPLLSPAERRVVQALPAWRQAEWTAGRLLAKRLVGEVRAVPAREVEILPREDGSPCVVVGGSPAPDVHLSISHTARHVAAAVSPQPVGVDLCETASAAAVRRVAYYILCPEELSLLGTVGRDRPEVLAGAWALKEAAVKADRNGVFGGAPRRVVILGLRPPVLSGPRRAMVWQAGEAVLALVLAQPAAQPALLAIPSPGQAT</sequence>
<dbReference type="InterPro" id="IPR050559">
    <property type="entry name" value="P-Pant_transferase_sf"/>
</dbReference>
<evidence type="ECO:0000313" key="5">
    <source>
        <dbReference type="Proteomes" id="UP000812013"/>
    </source>
</evidence>
<keyword evidence="5" id="KW-1185">Reference proteome</keyword>
<evidence type="ECO:0000259" key="3">
    <source>
        <dbReference type="Pfam" id="PF01648"/>
    </source>
</evidence>
<dbReference type="InterPro" id="IPR008278">
    <property type="entry name" value="4-PPantetheinyl_Trfase_dom"/>
</dbReference>
<name>A0ABS6ZD24_9ACTN</name>
<dbReference type="Gene3D" id="3.90.470.20">
    <property type="entry name" value="4'-phosphopantetheinyl transferase domain"/>
    <property type="match status" value="2"/>
</dbReference>
<gene>
    <name evidence="4" type="ORF">GPJ59_25375</name>
</gene>
<evidence type="ECO:0000256" key="1">
    <source>
        <dbReference type="ARBA" id="ARBA00010990"/>
    </source>
</evidence>
<comment type="caution">
    <text evidence="4">The sequence shown here is derived from an EMBL/GenBank/DDBJ whole genome shotgun (WGS) entry which is preliminary data.</text>
</comment>
<dbReference type="GO" id="GO:0016740">
    <property type="term" value="F:transferase activity"/>
    <property type="evidence" value="ECO:0007669"/>
    <property type="project" value="UniProtKB-KW"/>
</dbReference>
<dbReference type="PANTHER" id="PTHR12215">
    <property type="entry name" value="PHOSPHOPANTETHEINE TRANSFERASE"/>
    <property type="match status" value="1"/>
</dbReference>
<accession>A0ABS6ZD24</accession>
<organism evidence="4 5">
    <name type="scientific">Streptomyces bambusae</name>
    <dbReference type="NCBI Taxonomy" id="1550616"/>
    <lineage>
        <taxon>Bacteria</taxon>
        <taxon>Bacillati</taxon>
        <taxon>Actinomycetota</taxon>
        <taxon>Actinomycetes</taxon>
        <taxon>Kitasatosporales</taxon>
        <taxon>Streptomycetaceae</taxon>
        <taxon>Streptomyces</taxon>
    </lineage>
</organism>
<dbReference type="PANTHER" id="PTHR12215:SF10">
    <property type="entry name" value="L-AMINOADIPATE-SEMIALDEHYDE DEHYDROGENASE-PHOSPHOPANTETHEINYL TRANSFERASE"/>
    <property type="match status" value="1"/>
</dbReference>
<evidence type="ECO:0000256" key="2">
    <source>
        <dbReference type="ARBA" id="ARBA00022679"/>
    </source>
</evidence>
<dbReference type="InterPro" id="IPR037143">
    <property type="entry name" value="4-PPantetheinyl_Trfase_dom_sf"/>
</dbReference>
<feature type="domain" description="4'-phosphopantetheinyl transferase" evidence="3">
    <location>
        <begin position="117"/>
        <end position="177"/>
    </location>
</feature>
<dbReference type="Pfam" id="PF01648">
    <property type="entry name" value="ACPS"/>
    <property type="match status" value="1"/>
</dbReference>